<accession>A0A8K0CXR4</accession>
<dbReference type="PANTHER" id="PTHR47510">
    <property type="entry name" value="REVERSE TRANSCRIPTASE DOMAIN-CONTAINING PROTEIN"/>
    <property type="match status" value="1"/>
</dbReference>
<feature type="chain" id="PRO_5035435237" evidence="1">
    <location>
        <begin position="18"/>
        <end position="285"/>
    </location>
</feature>
<organism evidence="2 3">
    <name type="scientific">Ignelater luminosus</name>
    <name type="common">Cucubano</name>
    <name type="synonym">Pyrophorus luminosus</name>
    <dbReference type="NCBI Taxonomy" id="2038154"/>
    <lineage>
        <taxon>Eukaryota</taxon>
        <taxon>Metazoa</taxon>
        <taxon>Ecdysozoa</taxon>
        <taxon>Arthropoda</taxon>
        <taxon>Hexapoda</taxon>
        <taxon>Insecta</taxon>
        <taxon>Pterygota</taxon>
        <taxon>Neoptera</taxon>
        <taxon>Endopterygota</taxon>
        <taxon>Coleoptera</taxon>
        <taxon>Polyphaga</taxon>
        <taxon>Elateriformia</taxon>
        <taxon>Elateroidea</taxon>
        <taxon>Elateridae</taxon>
        <taxon>Agrypninae</taxon>
        <taxon>Pyrophorini</taxon>
        <taxon>Ignelater</taxon>
    </lineage>
</organism>
<dbReference type="AlphaFoldDB" id="A0A8K0CXR4"/>
<dbReference type="EMBL" id="VTPC01007910">
    <property type="protein sequence ID" value="KAF2893526.1"/>
    <property type="molecule type" value="Genomic_DNA"/>
</dbReference>
<keyword evidence="3" id="KW-1185">Reference proteome</keyword>
<feature type="signal peptide" evidence="1">
    <location>
        <begin position="1"/>
        <end position="17"/>
    </location>
</feature>
<name>A0A8K0CXR4_IGNLU</name>
<reference evidence="2" key="1">
    <citation type="submission" date="2019-08" db="EMBL/GenBank/DDBJ databases">
        <title>The genome of the North American firefly Photinus pyralis.</title>
        <authorList>
            <consortium name="Photinus pyralis genome working group"/>
            <person name="Fallon T.R."/>
            <person name="Sander Lower S.E."/>
            <person name="Weng J.-K."/>
        </authorList>
    </citation>
    <scope>NUCLEOTIDE SEQUENCE</scope>
    <source>
        <strain evidence="2">TRF0915ILg1</strain>
        <tissue evidence="2">Whole body</tissue>
    </source>
</reference>
<evidence type="ECO:0000256" key="1">
    <source>
        <dbReference type="SAM" id="SignalP"/>
    </source>
</evidence>
<sequence>MLHHGFWNFVVLSGILAKSFSLDKTDLITTNTDCTISEDPLPLTKVDKYHPPLNIVINSPKLKTKKGSNIKDIVVRYNFRKGDYEKLYQLLREADWTSLYNETDINLTVKKFYKFIFQIFDECIPKQKVKGKSSKYPVWYTKEIKDKLKYKQKLFTKLKETLLDYNLRHEFRNLRKDIKTKIKLAHTQYIEGIQQDISYKPNVKYSNDEEIVNLFAKYFKSNYDSLNSSVNSNPVSDYAQLGSLNIKDITENEVENAIKKINVRAAAGTDGIPGYIIVGCVELLL</sequence>
<keyword evidence="1" id="KW-0732">Signal</keyword>
<protein>
    <submittedName>
        <fullName evidence="2">Uncharacterized protein</fullName>
    </submittedName>
</protein>
<dbReference type="Proteomes" id="UP000801492">
    <property type="component" value="Unassembled WGS sequence"/>
</dbReference>
<proteinExistence type="predicted"/>
<dbReference type="OrthoDB" id="7701049at2759"/>
<dbReference type="PANTHER" id="PTHR47510:SF3">
    <property type="entry name" value="ENDO_EXONUCLEASE_PHOSPHATASE DOMAIN-CONTAINING PROTEIN"/>
    <property type="match status" value="1"/>
</dbReference>
<evidence type="ECO:0000313" key="2">
    <source>
        <dbReference type="EMBL" id="KAF2893526.1"/>
    </source>
</evidence>
<comment type="caution">
    <text evidence="2">The sequence shown here is derived from an EMBL/GenBank/DDBJ whole genome shotgun (WGS) entry which is preliminary data.</text>
</comment>
<evidence type="ECO:0000313" key="3">
    <source>
        <dbReference type="Proteomes" id="UP000801492"/>
    </source>
</evidence>
<gene>
    <name evidence="2" type="ORF">ILUMI_12637</name>
</gene>